<accession>A0A914Q9R7</accession>
<keyword evidence="1" id="KW-1185">Reference proteome</keyword>
<protein>
    <submittedName>
        <fullName evidence="2">Uncharacterized protein</fullName>
    </submittedName>
</protein>
<evidence type="ECO:0000313" key="2">
    <source>
        <dbReference type="WBParaSite" id="PDA_v2.g25879.t1"/>
    </source>
</evidence>
<reference evidence="2" key="1">
    <citation type="submission" date="2022-11" db="UniProtKB">
        <authorList>
            <consortium name="WormBaseParasite"/>
        </authorList>
    </citation>
    <scope>IDENTIFICATION</scope>
</reference>
<organism evidence="1 2">
    <name type="scientific">Panagrolaimus davidi</name>
    <dbReference type="NCBI Taxonomy" id="227884"/>
    <lineage>
        <taxon>Eukaryota</taxon>
        <taxon>Metazoa</taxon>
        <taxon>Ecdysozoa</taxon>
        <taxon>Nematoda</taxon>
        <taxon>Chromadorea</taxon>
        <taxon>Rhabditida</taxon>
        <taxon>Tylenchina</taxon>
        <taxon>Panagrolaimomorpha</taxon>
        <taxon>Panagrolaimoidea</taxon>
        <taxon>Panagrolaimidae</taxon>
        <taxon>Panagrolaimus</taxon>
    </lineage>
</organism>
<sequence>MPRKDYNRIAAEFIKEKIVEWGALNYKVREAKHLDIIYECLSENILNYMPEKCQIMRLIRNKRRRLRRGINAQQQQPHQRKFMFSLDEINDYKVAEALEQSHQRLYEYYVKHGIIRTSNPIYNQQQKHVETSDSMIGVTVPEYDSSSSVQTLADASINAECILSHSDSATHEHMPKSSRLEKAINRLYQKQQQQCCCVTNTNDYENLHQSSLGQTYCYLNIDNDMVDYYNFIQSHGFLNAAEASNLNSFLHENRKIQNESPAIYNGNVSSNNIFSMEATENQNLESFITDPTILNILLILDADERRQKLIEYEKKLLPGFEETSKIAKNVLKQCQELLENF</sequence>
<name>A0A914Q9R7_9BILA</name>
<dbReference type="AlphaFoldDB" id="A0A914Q9R7"/>
<proteinExistence type="predicted"/>
<dbReference type="WBParaSite" id="PDA_v2.g25879.t1">
    <property type="protein sequence ID" value="PDA_v2.g25879.t1"/>
    <property type="gene ID" value="PDA_v2.g25879"/>
</dbReference>
<dbReference type="Proteomes" id="UP000887578">
    <property type="component" value="Unplaced"/>
</dbReference>
<evidence type="ECO:0000313" key="1">
    <source>
        <dbReference type="Proteomes" id="UP000887578"/>
    </source>
</evidence>